<keyword evidence="2" id="KW-1185">Reference proteome</keyword>
<dbReference type="AlphaFoldDB" id="A0A2Z2M6I6"/>
<sequence length="344" mass="39337">MASARFFPFLMISLLFLSLPALAENYPLPGQDYNNIGVRGELILDVNVTLINLAPYPKFVVVNPFYDFQVYRMNNDEAMVGFRNETSGEIVHVLPQDLSKNTLNYRVGFWVYPYETVKVAFRITQEHHYTLSLKDYRDSCSGDAGIESQNYENGTLTGGRINVVEDLSQPICGVVYPQLLNYPLVVRFNEIMPSMDGYVKMLKYEGTIKMELTDVPDTQDDNSTLNREFPLFFAVSEPVIFYNATSYGYEPTYSMNFSEYMNFILGYRGLENPAPSGADIPQRKDSGLFKLTNRLISGPTMPELPETPTIKKYPLDFRIWVVYMGEGVNSFEIKYSVRWDNYAG</sequence>
<dbReference type="EMBL" id="CP014862">
    <property type="protein sequence ID" value="ASJ01960.1"/>
    <property type="molecule type" value="Genomic_DNA"/>
</dbReference>
<gene>
    <name evidence="1" type="ORF">A3L09_01125</name>
</gene>
<dbReference type="OrthoDB" id="86197at2157"/>
<dbReference type="KEGG" id="tprf:A3L09_01125"/>
<evidence type="ECO:0000313" key="2">
    <source>
        <dbReference type="Proteomes" id="UP000250179"/>
    </source>
</evidence>
<protein>
    <submittedName>
        <fullName evidence="1">Uncharacterized protein</fullName>
    </submittedName>
</protein>
<dbReference type="RefSeq" id="WP_088857230.1">
    <property type="nucleotide sequence ID" value="NZ_CP014862.1"/>
</dbReference>
<name>A0A2Z2M6I6_THEPR</name>
<dbReference type="GeneID" id="33318969"/>
<accession>A0A2Z2M6I6</accession>
<dbReference type="Proteomes" id="UP000250179">
    <property type="component" value="Chromosome"/>
</dbReference>
<organism evidence="1 2">
    <name type="scientific">Thermococcus profundus</name>
    <dbReference type="NCBI Taxonomy" id="49899"/>
    <lineage>
        <taxon>Archaea</taxon>
        <taxon>Methanobacteriati</taxon>
        <taxon>Methanobacteriota</taxon>
        <taxon>Thermococci</taxon>
        <taxon>Thermococcales</taxon>
        <taxon>Thermococcaceae</taxon>
        <taxon>Thermococcus</taxon>
    </lineage>
</organism>
<reference evidence="1 2" key="1">
    <citation type="submission" date="2016-03" db="EMBL/GenBank/DDBJ databases">
        <title>Complete genome sequence of Thermococcus profundus strain DT5432.</title>
        <authorList>
            <person name="Oger P.M."/>
        </authorList>
    </citation>
    <scope>NUCLEOTIDE SEQUENCE [LARGE SCALE GENOMIC DNA]</scope>
    <source>
        <strain evidence="1 2">DT 5432</strain>
    </source>
</reference>
<evidence type="ECO:0000313" key="1">
    <source>
        <dbReference type="EMBL" id="ASJ01960.1"/>
    </source>
</evidence>
<proteinExistence type="predicted"/>